<dbReference type="CDD" id="cd03241">
    <property type="entry name" value="ABC_RecN"/>
    <property type="match status" value="2"/>
</dbReference>
<dbReference type="HOGENOM" id="CLU_018297_3_1_7"/>
<sequence length="566" mass="64210">MLAQLHIENYALIDRVAVEFGPGLNILTGETGAGKSMIMGALGLVLGQRANTDVIRTSGKPTRVEALFDISECPQLRQLLHMLDIEADDATLLLKRVVHKKGSRCYVNTHLATLTMLQDIGQHLVDILGQHHHHTLIQRDQQLDLLDAFGKLTNESAELREMYHRYQDLEQEQHRLRQSEQDRLQRQDLIEFQLQEIDSAALQTGEEEQLQQERHLLVNAEKLHDLANEAYGALYQNDASALDLLSTALDRLTQLANLDPQQEALRNALQDSFYVLDDAAHSLRDYGEHMDVDPARLQELEDRLALIARLKRKYGNTIEDILKHRDAIAFEQQSWGQHEERLEQLETELSQYRQSLKSLAITLSDKRQQAAGRLEQAVQQELQDLNMAHPVFRIAHTLRHSETGDFVVGTEYVTLTADGIDDITYMFSSNPGQPPKPLARIASGGELSRVMLALKSVLAREDHMPTLIFDEVDAGIGGQTARVVGEKLHRIARSHQIFCITHLPQIASHGDQHYRVEKSEDIDRTTTQLRPLDFAERIDEIARMTSGDEITEATRRHAEEMLTQHS</sequence>
<evidence type="ECO:0000256" key="2">
    <source>
        <dbReference type="ARBA" id="ARBA00009441"/>
    </source>
</evidence>
<evidence type="ECO:0000256" key="1">
    <source>
        <dbReference type="ARBA" id="ARBA00003618"/>
    </source>
</evidence>
<evidence type="ECO:0000313" key="12">
    <source>
        <dbReference type="EMBL" id="ETX07852.1"/>
    </source>
</evidence>
<dbReference type="GO" id="GO:0043590">
    <property type="term" value="C:bacterial nucleoid"/>
    <property type="evidence" value="ECO:0007669"/>
    <property type="project" value="TreeGrafter"/>
</dbReference>
<comment type="caution">
    <text evidence="12">The sequence shown here is derived from an EMBL/GenBank/DDBJ whole genome shotgun (WGS) entry which is preliminary data.</text>
</comment>
<dbReference type="PANTHER" id="PTHR11059:SF0">
    <property type="entry name" value="DNA REPAIR PROTEIN RECN"/>
    <property type="match status" value="1"/>
</dbReference>
<dbReference type="GO" id="GO:0005524">
    <property type="term" value="F:ATP binding"/>
    <property type="evidence" value="ECO:0007669"/>
    <property type="project" value="UniProtKB-KW"/>
</dbReference>
<keyword evidence="13" id="KW-1185">Reference proteome</keyword>
<dbReference type="Pfam" id="PF02463">
    <property type="entry name" value="SMC_N"/>
    <property type="match status" value="1"/>
</dbReference>
<dbReference type="NCBIfam" id="NF008121">
    <property type="entry name" value="PRK10869.1"/>
    <property type="match status" value="1"/>
</dbReference>
<name>W4ME12_9BACT</name>
<evidence type="ECO:0000256" key="4">
    <source>
        <dbReference type="ARBA" id="ARBA00022741"/>
    </source>
</evidence>
<feature type="domain" description="RecF/RecN/SMC N-terminal" evidence="11">
    <location>
        <begin position="2"/>
        <end position="520"/>
    </location>
</feature>
<evidence type="ECO:0000313" key="13">
    <source>
        <dbReference type="Proteomes" id="UP000019140"/>
    </source>
</evidence>
<dbReference type="NCBIfam" id="TIGR00634">
    <property type="entry name" value="recN"/>
    <property type="match status" value="1"/>
</dbReference>
<dbReference type="PANTHER" id="PTHR11059">
    <property type="entry name" value="DNA REPAIR PROTEIN RECN"/>
    <property type="match status" value="1"/>
</dbReference>
<keyword evidence="6" id="KW-0067">ATP-binding</keyword>
<dbReference type="GO" id="GO:0009432">
    <property type="term" value="P:SOS response"/>
    <property type="evidence" value="ECO:0007669"/>
    <property type="project" value="TreeGrafter"/>
</dbReference>
<evidence type="ECO:0000256" key="10">
    <source>
        <dbReference type="SAM" id="Coils"/>
    </source>
</evidence>
<dbReference type="PIRSF" id="PIRSF003128">
    <property type="entry name" value="RecN"/>
    <property type="match status" value="1"/>
</dbReference>
<dbReference type="PATRIC" id="fig|1429439.4.peg.1507"/>
<evidence type="ECO:0000256" key="7">
    <source>
        <dbReference type="ARBA" id="ARBA00023204"/>
    </source>
</evidence>
<dbReference type="EMBL" id="AZHX01000355">
    <property type="protein sequence ID" value="ETX07852.1"/>
    <property type="molecule type" value="Genomic_DNA"/>
</dbReference>
<keyword evidence="4" id="KW-0547">Nucleotide-binding</keyword>
<evidence type="ECO:0000256" key="3">
    <source>
        <dbReference type="ARBA" id="ARBA00021315"/>
    </source>
</evidence>
<dbReference type="SUPFAM" id="SSF52540">
    <property type="entry name" value="P-loop containing nucleoside triphosphate hydrolases"/>
    <property type="match status" value="1"/>
</dbReference>
<evidence type="ECO:0000259" key="11">
    <source>
        <dbReference type="Pfam" id="PF02463"/>
    </source>
</evidence>
<dbReference type="FunFam" id="3.40.50.300:FF:000319">
    <property type="entry name" value="DNA repair protein RecN"/>
    <property type="match status" value="1"/>
</dbReference>
<feature type="coiled-coil region" evidence="10">
    <location>
        <begin position="152"/>
        <end position="179"/>
    </location>
</feature>
<evidence type="ECO:0000256" key="5">
    <source>
        <dbReference type="ARBA" id="ARBA00022763"/>
    </source>
</evidence>
<keyword evidence="5 9" id="KW-0227">DNA damage</keyword>
<accession>W4ME12</accession>
<dbReference type="Gene3D" id="3.40.50.300">
    <property type="entry name" value="P-loop containing nucleotide triphosphate hydrolases"/>
    <property type="match status" value="2"/>
</dbReference>
<evidence type="ECO:0000256" key="9">
    <source>
        <dbReference type="PIRNR" id="PIRNR003128"/>
    </source>
</evidence>
<protein>
    <recommendedName>
        <fullName evidence="3 9">DNA repair protein RecN</fullName>
    </recommendedName>
    <alternativeName>
        <fullName evidence="8 9">Recombination protein N</fullName>
    </alternativeName>
</protein>
<dbReference type="GO" id="GO:0006310">
    <property type="term" value="P:DNA recombination"/>
    <property type="evidence" value="ECO:0007669"/>
    <property type="project" value="InterPro"/>
</dbReference>
<keyword evidence="7 9" id="KW-0234">DNA repair</keyword>
<evidence type="ECO:0000256" key="8">
    <source>
        <dbReference type="ARBA" id="ARBA00033408"/>
    </source>
</evidence>
<feature type="coiled-coil region" evidence="10">
    <location>
        <begin position="335"/>
        <end position="362"/>
    </location>
</feature>
<comment type="similarity">
    <text evidence="2 9">Belongs to the RecN family.</text>
</comment>
<dbReference type="InterPro" id="IPR003395">
    <property type="entry name" value="RecF/RecN/SMC_N"/>
</dbReference>
<proteinExistence type="inferred from homology"/>
<evidence type="ECO:0000256" key="6">
    <source>
        <dbReference type="ARBA" id="ARBA00022840"/>
    </source>
</evidence>
<dbReference type="Proteomes" id="UP000019140">
    <property type="component" value="Unassembled WGS sequence"/>
</dbReference>
<dbReference type="FunFam" id="3.40.50.300:FF:000356">
    <property type="entry name" value="DNA repair protein RecN"/>
    <property type="match status" value="1"/>
</dbReference>
<reference evidence="12 13" key="1">
    <citation type="journal article" date="2014" name="Nature">
        <title>An environmental bacterial taxon with a large and distinct metabolic repertoire.</title>
        <authorList>
            <person name="Wilson M.C."/>
            <person name="Mori T."/>
            <person name="Ruckert C."/>
            <person name="Uria A.R."/>
            <person name="Helf M.J."/>
            <person name="Takada K."/>
            <person name="Gernert C."/>
            <person name="Steffens U.A."/>
            <person name="Heycke N."/>
            <person name="Schmitt S."/>
            <person name="Rinke C."/>
            <person name="Helfrich E.J."/>
            <person name="Brachmann A.O."/>
            <person name="Gurgui C."/>
            <person name="Wakimoto T."/>
            <person name="Kracht M."/>
            <person name="Crusemann M."/>
            <person name="Hentschel U."/>
            <person name="Abe I."/>
            <person name="Matsunaga S."/>
            <person name="Kalinowski J."/>
            <person name="Takeyama H."/>
            <person name="Piel J."/>
        </authorList>
    </citation>
    <scope>NUCLEOTIDE SEQUENCE [LARGE SCALE GENOMIC DNA]</scope>
    <source>
        <strain evidence="13">TSY2</strain>
    </source>
</reference>
<dbReference type="AlphaFoldDB" id="W4ME12"/>
<organism evidence="12 13">
    <name type="scientific">Candidatus Entotheonella gemina</name>
    <dbReference type="NCBI Taxonomy" id="1429439"/>
    <lineage>
        <taxon>Bacteria</taxon>
        <taxon>Pseudomonadati</taxon>
        <taxon>Nitrospinota/Tectimicrobiota group</taxon>
        <taxon>Candidatus Tectimicrobiota</taxon>
        <taxon>Candidatus Entotheonellia</taxon>
        <taxon>Candidatus Entotheonellales</taxon>
        <taxon>Candidatus Entotheonellaceae</taxon>
        <taxon>Candidatus Entotheonella</taxon>
    </lineage>
</organism>
<keyword evidence="10" id="KW-0175">Coiled coil</keyword>
<dbReference type="GO" id="GO:0006281">
    <property type="term" value="P:DNA repair"/>
    <property type="evidence" value="ECO:0007669"/>
    <property type="project" value="UniProtKB-KW"/>
</dbReference>
<dbReference type="InterPro" id="IPR004604">
    <property type="entry name" value="DNA_recomb/repair_RecN"/>
</dbReference>
<comment type="function">
    <text evidence="1 9">May be involved in recombinational repair of damaged DNA.</text>
</comment>
<gene>
    <name evidence="12" type="ORF">ETSY2_08785</name>
</gene>
<dbReference type="InterPro" id="IPR027417">
    <property type="entry name" value="P-loop_NTPase"/>
</dbReference>